<dbReference type="RefSeq" id="WP_010042588.1">
    <property type="nucleotide sequence ID" value="NZ_CP025958.1"/>
</dbReference>
<keyword evidence="3" id="KW-1185">Reference proteome</keyword>
<reference evidence="2 3" key="1">
    <citation type="submission" date="2018-01" db="EMBL/GenBank/DDBJ databases">
        <title>G. obscuriglobus.</title>
        <authorList>
            <person name="Franke J."/>
            <person name="Blomberg W."/>
            <person name="Selmecki A."/>
        </authorList>
    </citation>
    <scope>NUCLEOTIDE SEQUENCE [LARGE SCALE GENOMIC DNA]</scope>
    <source>
        <strain evidence="2 3">DSM 5831</strain>
    </source>
</reference>
<evidence type="ECO:0008006" key="4">
    <source>
        <dbReference type="Google" id="ProtNLM"/>
    </source>
</evidence>
<name>A0A2Z3GXC8_9BACT</name>
<keyword evidence="1" id="KW-0732">Signal</keyword>
<dbReference type="KEGG" id="gog:C1280_02940"/>
<dbReference type="EMBL" id="CP025958">
    <property type="protein sequence ID" value="AWM36066.1"/>
    <property type="molecule type" value="Genomic_DNA"/>
</dbReference>
<proteinExistence type="predicted"/>
<evidence type="ECO:0000256" key="1">
    <source>
        <dbReference type="SAM" id="SignalP"/>
    </source>
</evidence>
<dbReference type="AlphaFoldDB" id="A0A2Z3GXC8"/>
<feature type="chain" id="PRO_5016365997" description="TIGR03435 family protein" evidence="1">
    <location>
        <begin position="20"/>
        <end position="203"/>
    </location>
</feature>
<dbReference type="Proteomes" id="UP000245802">
    <property type="component" value="Chromosome"/>
</dbReference>
<feature type="signal peptide" evidence="1">
    <location>
        <begin position="1"/>
        <end position="19"/>
    </location>
</feature>
<gene>
    <name evidence="2" type="ORF">C1280_02940</name>
</gene>
<protein>
    <recommendedName>
        <fullName evidence="4">TIGR03435 family protein</fullName>
    </recommendedName>
</protein>
<evidence type="ECO:0000313" key="3">
    <source>
        <dbReference type="Proteomes" id="UP000245802"/>
    </source>
</evidence>
<sequence length="203" mass="22084">MQYSYAATLALLVSVTAYGQPPAPSLALDPVPFDDVSELLRVLRRSGRLTLPEDAPKGRIVAEFYAAGKLARGELDTGLGYDATRDPRPKREVRFVAQFADLDYLPLGDAKKGHVRMLLKLRVGDDVLTTSSTQDIPKTVFDYTKGIGGGEFPAKAATAAEVPLFYLVANSNQIKASSTPKEAVELHPDAQVAIFYFRRPSAK</sequence>
<evidence type="ECO:0000313" key="2">
    <source>
        <dbReference type="EMBL" id="AWM36066.1"/>
    </source>
</evidence>
<organism evidence="2 3">
    <name type="scientific">Gemmata obscuriglobus</name>
    <dbReference type="NCBI Taxonomy" id="114"/>
    <lineage>
        <taxon>Bacteria</taxon>
        <taxon>Pseudomonadati</taxon>
        <taxon>Planctomycetota</taxon>
        <taxon>Planctomycetia</taxon>
        <taxon>Gemmatales</taxon>
        <taxon>Gemmataceae</taxon>
        <taxon>Gemmata</taxon>
    </lineage>
</organism>
<accession>A0A2Z3GXC8</accession>